<keyword evidence="1" id="KW-0472">Membrane</keyword>
<feature type="transmembrane region" description="Helical" evidence="1">
    <location>
        <begin position="12"/>
        <end position="36"/>
    </location>
</feature>
<reference evidence="2 3" key="1">
    <citation type="submission" date="2016-10" db="EMBL/GenBank/DDBJ databases">
        <authorList>
            <person name="de Groot N.N."/>
        </authorList>
    </citation>
    <scope>NUCLEOTIDE SEQUENCE [LARGE SCALE GENOMIC DNA]</scope>
    <source>
        <strain evidence="2 3">CGMCC 1.10457</strain>
    </source>
</reference>
<dbReference type="RefSeq" id="WP_089816878.1">
    <property type="nucleotide sequence ID" value="NZ_FOZK01000002.1"/>
</dbReference>
<organism evidence="2 3">
    <name type="scientific">Halomicrobium zhouii</name>
    <dbReference type="NCBI Taxonomy" id="767519"/>
    <lineage>
        <taxon>Archaea</taxon>
        <taxon>Methanobacteriati</taxon>
        <taxon>Methanobacteriota</taxon>
        <taxon>Stenosarchaea group</taxon>
        <taxon>Halobacteria</taxon>
        <taxon>Halobacteriales</taxon>
        <taxon>Haloarculaceae</taxon>
        <taxon>Halomicrobium</taxon>
    </lineage>
</organism>
<proteinExistence type="predicted"/>
<protein>
    <submittedName>
        <fullName evidence="2">Uncharacterized protein</fullName>
    </submittedName>
</protein>
<accession>A0A1I6LEB3</accession>
<dbReference type="Proteomes" id="UP000199062">
    <property type="component" value="Unassembled WGS sequence"/>
</dbReference>
<keyword evidence="1" id="KW-0812">Transmembrane</keyword>
<evidence type="ECO:0000313" key="3">
    <source>
        <dbReference type="Proteomes" id="UP000199062"/>
    </source>
</evidence>
<keyword evidence="3" id="KW-1185">Reference proteome</keyword>
<gene>
    <name evidence="2" type="ORF">SAMN05216559_2548</name>
</gene>
<dbReference type="STRING" id="767519.SAMN05216559_2548"/>
<name>A0A1I6LEB3_9EURY</name>
<sequence>MQIGLPAGGDVAMLVFVVLYWAVVIGGVVKLIGWIVDRRTRELRQRVALLEHEVAELDGDASSAESPRD</sequence>
<keyword evidence="1" id="KW-1133">Transmembrane helix</keyword>
<dbReference type="EMBL" id="FOZK01000002">
    <property type="protein sequence ID" value="SFS01793.1"/>
    <property type="molecule type" value="Genomic_DNA"/>
</dbReference>
<evidence type="ECO:0000313" key="2">
    <source>
        <dbReference type="EMBL" id="SFS01793.1"/>
    </source>
</evidence>
<evidence type="ECO:0000256" key="1">
    <source>
        <dbReference type="SAM" id="Phobius"/>
    </source>
</evidence>
<dbReference type="AlphaFoldDB" id="A0A1I6LEB3"/>